<dbReference type="Proteomes" id="UP000027331">
    <property type="component" value="Unassembled WGS sequence"/>
</dbReference>
<comment type="caution">
    <text evidence="2">The sequence shown here is derived from an EMBL/GenBank/DDBJ whole genome shotgun (WGS) entry which is preliminary data.</text>
</comment>
<evidence type="ECO:0000256" key="1">
    <source>
        <dbReference type="SAM" id="Phobius"/>
    </source>
</evidence>
<dbReference type="EMBL" id="JJMN01000044">
    <property type="protein sequence ID" value="KDO14846.1"/>
    <property type="molecule type" value="Genomic_DNA"/>
</dbReference>
<keyword evidence="3" id="KW-1185">Reference proteome</keyword>
<sequence>MFLFLLLLIQCNPFFDTLGKSVSSALWFALVFGWLWRFSAPLVAFAQKVLAWNFSLSARIKKLEG</sequence>
<organism evidence="2 3">
    <name type="scientific">Vibrio metoecus</name>
    <dbReference type="NCBI Taxonomy" id="1481663"/>
    <lineage>
        <taxon>Bacteria</taxon>
        <taxon>Pseudomonadati</taxon>
        <taxon>Pseudomonadota</taxon>
        <taxon>Gammaproteobacteria</taxon>
        <taxon>Vibrionales</taxon>
        <taxon>Vibrionaceae</taxon>
        <taxon>Vibrio</taxon>
    </lineage>
</organism>
<gene>
    <name evidence="2" type="ORF">DP83_06190</name>
</gene>
<name>A0ABR4S048_VIBMT</name>
<feature type="transmembrane region" description="Helical" evidence="1">
    <location>
        <begin position="23"/>
        <end position="46"/>
    </location>
</feature>
<proteinExistence type="predicted"/>
<accession>A0ABR4S048</accession>
<keyword evidence="1" id="KW-0472">Membrane</keyword>
<reference evidence="2 3" key="1">
    <citation type="submission" date="2014-04" db="EMBL/GenBank/DDBJ databases">
        <title>Vibrio metecus sp. nov., a close relative of Vibrio cholerae isolated from coastal brackish ponds and clinical specimens.</title>
        <authorList>
            <person name="Kirchberger P.C."/>
            <person name="Turnsek M."/>
            <person name="Hunt D.E."/>
            <person name="Haley B.J."/>
            <person name="Colwell R."/>
            <person name="Polz M.F."/>
            <person name="Tarr C.L."/>
            <person name="Boucher Y."/>
        </authorList>
    </citation>
    <scope>NUCLEOTIDE SEQUENCE [LARGE SCALE GENOMIC DNA]</scope>
    <source>
        <strain evidence="3">PPCK-2014</strain>
    </source>
</reference>
<evidence type="ECO:0000313" key="2">
    <source>
        <dbReference type="EMBL" id="KDO14846.1"/>
    </source>
</evidence>
<evidence type="ECO:0000313" key="3">
    <source>
        <dbReference type="Proteomes" id="UP000027331"/>
    </source>
</evidence>
<keyword evidence="1" id="KW-1133">Transmembrane helix</keyword>
<keyword evidence="1" id="KW-0812">Transmembrane</keyword>
<protein>
    <submittedName>
        <fullName evidence="2">Uncharacterized protein</fullName>
    </submittedName>
</protein>